<sequence>MTDNSRNLWISKAKSGAFRAGAAASADECPNFAIDGLLPATGVSMWFGPGSTGKTQLLLWMAANLASPSDTGPTAWLERPIRKRGHILVLSAEDLREHLFSRIGGIARRLKSEFPQIDCQKLCDRLHVIPFLSLSEEEFCEKNPSLYQGKTSQWQGSMTLSGIEEFIEDWNSEAPEDDKIIGVIMDSAVSMAGFELSNSEATTNFLFRLNRVSERQSVFWAIVGHSPKAAVIREGDPLEGAVDRLRGAAMWSTSPRTVVELRLAGETEQLGDLQFLYPDLGRRDIVIANVVKSNSKDADFKPRVLRRLREGAFEDLTGRFPNVCASWDPTLPRGQKPQTFTSADSQDAVLTIISEMSGGGPEEETIKSQDLVAEFKRRQAEFPALQDIIPATGGEFKTRRGHLAFLLKALANEGHIKINRAGNLEKAKPAAALVRTA</sequence>
<dbReference type="Gene3D" id="3.40.50.300">
    <property type="entry name" value="P-loop containing nucleotide triphosphate hydrolases"/>
    <property type="match status" value="1"/>
</dbReference>
<evidence type="ECO:0000313" key="2">
    <source>
        <dbReference type="Proteomes" id="UP000199331"/>
    </source>
</evidence>
<proteinExistence type="predicted"/>
<accession>A0A1I5N326</accession>
<reference evidence="2" key="1">
    <citation type="submission" date="2016-10" db="EMBL/GenBank/DDBJ databases">
        <authorList>
            <person name="Varghese N."/>
            <person name="Submissions S."/>
        </authorList>
    </citation>
    <scope>NUCLEOTIDE SEQUENCE [LARGE SCALE GENOMIC DNA]</scope>
    <source>
        <strain evidence="2">CGMCC 1.7715</strain>
    </source>
</reference>
<dbReference type="Pfam" id="PF13481">
    <property type="entry name" value="AAA_25"/>
    <property type="match status" value="1"/>
</dbReference>
<organism evidence="1 2">
    <name type="scientific">Qipengyuania nanhaisediminis</name>
    <dbReference type="NCBI Taxonomy" id="604088"/>
    <lineage>
        <taxon>Bacteria</taxon>
        <taxon>Pseudomonadati</taxon>
        <taxon>Pseudomonadota</taxon>
        <taxon>Alphaproteobacteria</taxon>
        <taxon>Sphingomonadales</taxon>
        <taxon>Erythrobacteraceae</taxon>
        <taxon>Qipengyuania</taxon>
    </lineage>
</organism>
<dbReference type="InterPro" id="IPR027417">
    <property type="entry name" value="P-loop_NTPase"/>
</dbReference>
<gene>
    <name evidence="1" type="ORF">SAMN04488060_1744</name>
</gene>
<name>A0A1I5N326_9SPHN</name>
<keyword evidence="2" id="KW-1185">Reference proteome</keyword>
<dbReference type="AlphaFoldDB" id="A0A1I5N326"/>
<dbReference type="STRING" id="604088.SAMN04488060_1744"/>
<dbReference type="EMBL" id="FOWZ01000002">
    <property type="protein sequence ID" value="SFP15992.1"/>
    <property type="molecule type" value="Genomic_DNA"/>
</dbReference>
<dbReference type="SUPFAM" id="SSF52540">
    <property type="entry name" value="P-loop containing nucleoside triphosphate hydrolases"/>
    <property type="match status" value="1"/>
</dbReference>
<dbReference type="RefSeq" id="WP_177201846.1">
    <property type="nucleotide sequence ID" value="NZ_FOWZ01000002.1"/>
</dbReference>
<evidence type="ECO:0000313" key="1">
    <source>
        <dbReference type="EMBL" id="SFP15992.1"/>
    </source>
</evidence>
<dbReference type="Proteomes" id="UP000199331">
    <property type="component" value="Unassembled WGS sequence"/>
</dbReference>
<protein>
    <submittedName>
        <fullName evidence="1">AAA domain-containing protein</fullName>
    </submittedName>
</protein>